<evidence type="ECO:0000313" key="3">
    <source>
        <dbReference type="Proteomes" id="UP000631034"/>
    </source>
</evidence>
<keyword evidence="1" id="KW-0175">Coiled coil</keyword>
<dbReference type="Proteomes" id="UP000631034">
    <property type="component" value="Unassembled WGS sequence"/>
</dbReference>
<keyword evidence="3" id="KW-1185">Reference proteome</keyword>
<protein>
    <submittedName>
        <fullName evidence="2">Uncharacterized protein</fullName>
    </submittedName>
</protein>
<comment type="caution">
    <text evidence="2">The sequence shown here is derived from an EMBL/GenBank/DDBJ whole genome shotgun (WGS) entry which is preliminary data.</text>
</comment>
<name>A0A8J6YZ50_9PROT</name>
<dbReference type="EMBL" id="JACZHT010000004">
    <property type="protein sequence ID" value="MBE1237223.1"/>
    <property type="molecule type" value="Genomic_DNA"/>
</dbReference>
<dbReference type="AlphaFoldDB" id="A0A8J6YZ50"/>
<proteinExistence type="predicted"/>
<gene>
    <name evidence="2" type="ORF">IHV25_06135</name>
</gene>
<sequence length="559" mass="63327">MMNIRKRNGPTAAALEPLAQKTGNQAPIIRNVSRVAFKIGGDRAFEETIRCVVSWMKNRSPGIPKTAFEGEPFDVGGGGEHPAEAVRLDDHGSRLWAAILDYPCKDVAQRTWVTELTVGERDGRTAFGARLFNVTKGNDAHFVPSRPGVVHGILDKLAVEDDGVLLLPRVKSVQNEADFEQFRTLLLNPNRTLPLIVTTASPETSPPINLHEMCRKISGLAHLVTLTEDAAWQLTDIVGKKLSVYVDAKSSVNGAVRIYGPDFDPNESNPFDHSLWLGRPTDGPEEQERRLDQIIRWTLTNSVRSSHIPDFPRYSEIRRCSDERRSKAVKSQGQSDAVLVKLYEDEIDKLRKDLESEKASNNELLAHASADIKTAEAQERAVREENRSLRLCVEALRNALRANDRDIPCEPLEKYDDIETWAEQNLIGSVWIAPKALRETRKANFRDIERFSKTLLLLRDLYVPMRINPSPTAREAYNDALSELGLEDSACFSNRNDIKNFPEYKVTYGRDCFLCHDHIKYGGGYDGRDMFRIYYHWHEEEQKLLIGHMPTHLDNMRTS</sequence>
<reference evidence="2" key="1">
    <citation type="submission" date="2020-10" db="EMBL/GenBank/DDBJ databases">
        <title>Genome sequence of the unusual species of purple photosynthetic bacteria, Phaeovibrio sulfidiphilus DSM 23193, type strain.</title>
        <authorList>
            <person name="Kyndt J.A."/>
            <person name="Meyer T.E."/>
        </authorList>
    </citation>
    <scope>NUCLEOTIDE SEQUENCE</scope>
    <source>
        <strain evidence="2">DSM 23193</strain>
    </source>
</reference>
<evidence type="ECO:0000256" key="1">
    <source>
        <dbReference type="SAM" id="Coils"/>
    </source>
</evidence>
<organism evidence="2 3">
    <name type="scientific">Phaeovibrio sulfidiphilus</name>
    <dbReference type="NCBI Taxonomy" id="1220600"/>
    <lineage>
        <taxon>Bacteria</taxon>
        <taxon>Pseudomonadati</taxon>
        <taxon>Pseudomonadota</taxon>
        <taxon>Alphaproteobacteria</taxon>
        <taxon>Rhodospirillales</taxon>
        <taxon>Rhodospirillaceae</taxon>
        <taxon>Phaeovibrio</taxon>
    </lineage>
</organism>
<feature type="coiled-coil region" evidence="1">
    <location>
        <begin position="340"/>
        <end position="385"/>
    </location>
</feature>
<dbReference type="RefSeq" id="WP_192534238.1">
    <property type="nucleotide sequence ID" value="NZ_JACZHT010000004.1"/>
</dbReference>
<evidence type="ECO:0000313" key="2">
    <source>
        <dbReference type="EMBL" id="MBE1237223.1"/>
    </source>
</evidence>
<accession>A0A8J6YZ50</accession>